<reference evidence="1" key="1">
    <citation type="submission" date="2021-02" db="EMBL/GenBank/DDBJ databases">
        <authorList>
            <person name="Nowell W R."/>
        </authorList>
    </citation>
    <scope>NUCLEOTIDE SEQUENCE</scope>
    <source>
        <strain evidence="1">Ploen Becks lab</strain>
    </source>
</reference>
<evidence type="ECO:0000313" key="2">
    <source>
        <dbReference type="Proteomes" id="UP000663879"/>
    </source>
</evidence>
<evidence type="ECO:0000313" key="1">
    <source>
        <dbReference type="EMBL" id="CAF0731993.1"/>
    </source>
</evidence>
<comment type="caution">
    <text evidence="1">The sequence shown here is derived from an EMBL/GenBank/DDBJ whole genome shotgun (WGS) entry which is preliminary data.</text>
</comment>
<sequence length="261" mass="30259">MSEVEAKIEKLTTALEKSVLVNPIESLKILGDKIETLSSNLANQAQILDQVKFDLNEYQKIFTTGFNDHQVKVDKDLKALDEKFTKSFDKHQDNVNKDLKALDEKFTKSFDKHQDKVNKDLKKHQENVNTRLEKLEKKFTDQVDKISKDFKSLEKNINTVMSGLDEKLKYQVRSNKMDSIARMYNGNITEPNSKIKFPQANGNSIPFQQYTIKEFVNLNLEEIQAIIRFYDLESQNDKEEDLINLSTYLGFNNLVAWLIGI</sequence>
<name>A0A813N6X0_9BILA</name>
<dbReference type="Gene3D" id="1.20.120.20">
    <property type="entry name" value="Apolipoprotein"/>
    <property type="match status" value="1"/>
</dbReference>
<protein>
    <submittedName>
        <fullName evidence="1">Uncharacterized protein</fullName>
    </submittedName>
</protein>
<accession>A0A813N6X0</accession>
<dbReference type="Proteomes" id="UP000663879">
    <property type="component" value="Unassembled WGS sequence"/>
</dbReference>
<gene>
    <name evidence="1" type="ORF">OXX778_LOCUS2896</name>
</gene>
<dbReference type="AlphaFoldDB" id="A0A813N6X0"/>
<proteinExistence type="predicted"/>
<dbReference type="EMBL" id="CAJNOC010000242">
    <property type="protein sequence ID" value="CAF0731993.1"/>
    <property type="molecule type" value="Genomic_DNA"/>
</dbReference>
<organism evidence="1 2">
    <name type="scientific">Brachionus calyciflorus</name>
    <dbReference type="NCBI Taxonomy" id="104777"/>
    <lineage>
        <taxon>Eukaryota</taxon>
        <taxon>Metazoa</taxon>
        <taxon>Spiralia</taxon>
        <taxon>Gnathifera</taxon>
        <taxon>Rotifera</taxon>
        <taxon>Eurotatoria</taxon>
        <taxon>Monogononta</taxon>
        <taxon>Pseudotrocha</taxon>
        <taxon>Ploima</taxon>
        <taxon>Brachionidae</taxon>
        <taxon>Brachionus</taxon>
    </lineage>
</organism>
<dbReference type="SUPFAM" id="SSF58113">
    <property type="entry name" value="Apolipoprotein A-I"/>
    <property type="match status" value="1"/>
</dbReference>
<keyword evidence="2" id="KW-1185">Reference proteome</keyword>